<dbReference type="InterPro" id="IPR045473">
    <property type="entry name" value="ASM_C"/>
</dbReference>
<dbReference type="OrthoDB" id="6337601at2759"/>
<evidence type="ECO:0000256" key="11">
    <source>
        <dbReference type="SAM" id="SignalP"/>
    </source>
</evidence>
<dbReference type="Pfam" id="PF19272">
    <property type="entry name" value="ASMase_C"/>
    <property type="match status" value="1"/>
</dbReference>
<dbReference type="SUPFAM" id="SSF56300">
    <property type="entry name" value="Metallo-dependent phosphatases"/>
    <property type="match status" value="1"/>
</dbReference>
<dbReference type="GO" id="GO:0046872">
    <property type="term" value="F:metal ion binding"/>
    <property type="evidence" value="ECO:0007669"/>
    <property type="project" value="UniProtKB-KW"/>
</dbReference>
<evidence type="ECO:0000313" key="15">
    <source>
        <dbReference type="Proteomes" id="UP000440578"/>
    </source>
</evidence>
<dbReference type="Pfam" id="PF00149">
    <property type="entry name" value="Metallophos"/>
    <property type="match status" value="1"/>
</dbReference>
<comment type="similarity">
    <text evidence="3">Belongs to the acid sphingomyelinase family.</text>
</comment>
<feature type="domain" description="Calcineurin-like phosphoesterase" evidence="12">
    <location>
        <begin position="41"/>
        <end position="297"/>
    </location>
</feature>
<dbReference type="PANTHER" id="PTHR10340">
    <property type="entry name" value="SPHINGOMYELIN PHOSPHODIESTERASE"/>
    <property type="match status" value="1"/>
</dbReference>
<keyword evidence="6 11" id="KW-0732">Signal</keyword>
<dbReference type="InterPro" id="IPR004843">
    <property type="entry name" value="Calcineurin-like_PHP"/>
</dbReference>
<keyword evidence="4" id="KW-0964">Secreted</keyword>
<evidence type="ECO:0000256" key="7">
    <source>
        <dbReference type="ARBA" id="ARBA00022801"/>
    </source>
</evidence>
<sequence length="531" mass="58114">MGRRPRLVTPPLVLVALALVLVLQTAETKPPLQITTTAGQFWQITDIHWDWTYNRTGDVSSWCHGAAGDPTADNGLFGNYSCDAPWVLVKEAVRHMAQVQPQPDFVIWTGDNAPHWEEGPEFKQIFSAIDNITRVMEEAFPDTPIVPCLGNHDSFPADFYPGGNKSFYTRYLTEGGWSRLLSEDEQRTFATAGYFARRLTDQLTIISLNTNIYYRPNEAIDPKEADPGQQFSWLRDQLKNASTEGYKVIIGAHIAPGFFERQTDDTFMFDNYNEALLALIAQYSDVILAQVYGHEHTDSFRVLGQEAPDGELQLQAAMFLAPSVTPWVPAAGTNPGVRLYSYTPTVLTDYSQYILNLTASNAAGAAAWSRLYAAADTYSLSDLGVQSMAALYRRLVAEPDLFDTYYRLNTAGAPVGETCDLPCKRSQLCAIGHLRTDAMATCLNSVTTMNSIISGEMLVHGPGSAPVAGGSGRPSQFLAVFFGVIAGLAALAALVAFVVVRVRKRPSAPSTVLRNVASFVSVGSQGYETMT</sequence>
<dbReference type="Proteomes" id="UP000440578">
    <property type="component" value="Unassembled WGS sequence"/>
</dbReference>
<keyword evidence="7" id="KW-0378">Hydrolase</keyword>
<name>A0A6A4WDA9_AMPAM</name>
<evidence type="ECO:0000256" key="10">
    <source>
        <dbReference type="SAM" id="Phobius"/>
    </source>
</evidence>
<keyword evidence="5" id="KW-0479">Metal-binding</keyword>
<organism evidence="14 15">
    <name type="scientific">Amphibalanus amphitrite</name>
    <name type="common">Striped barnacle</name>
    <name type="synonym">Balanus amphitrite</name>
    <dbReference type="NCBI Taxonomy" id="1232801"/>
    <lineage>
        <taxon>Eukaryota</taxon>
        <taxon>Metazoa</taxon>
        <taxon>Ecdysozoa</taxon>
        <taxon>Arthropoda</taxon>
        <taxon>Crustacea</taxon>
        <taxon>Multicrustacea</taxon>
        <taxon>Cirripedia</taxon>
        <taxon>Thoracica</taxon>
        <taxon>Thoracicalcarea</taxon>
        <taxon>Balanomorpha</taxon>
        <taxon>Balanoidea</taxon>
        <taxon>Balanidae</taxon>
        <taxon>Amphibalaninae</taxon>
        <taxon>Amphibalanus</taxon>
    </lineage>
</organism>
<evidence type="ECO:0000259" key="13">
    <source>
        <dbReference type="Pfam" id="PF19272"/>
    </source>
</evidence>
<dbReference type="AlphaFoldDB" id="A0A6A4WDA9"/>
<comment type="subcellular location">
    <subcellularLocation>
        <location evidence="2">Secreted</location>
    </subcellularLocation>
</comment>
<keyword evidence="8" id="KW-0862">Zinc</keyword>
<reference evidence="14 15" key="1">
    <citation type="submission" date="2019-07" db="EMBL/GenBank/DDBJ databases">
        <title>Draft genome assembly of a fouling barnacle, Amphibalanus amphitrite (Darwin, 1854): The first reference genome for Thecostraca.</title>
        <authorList>
            <person name="Kim W."/>
        </authorList>
    </citation>
    <scope>NUCLEOTIDE SEQUENCE [LARGE SCALE GENOMIC DNA]</scope>
    <source>
        <strain evidence="14">SNU_AA5</strain>
        <tissue evidence="14">Soma without cirri and trophi</tissue>
    </source>
</reference>
<accession>A0A6A4WDA9</accession>
<dbReference type="EMBL" id="VIIS01000759">
    <property type="protein sequence ID" value="KAF0305346.1"/>
    <property type="molecule type" value="Genomic_DNA"/>
</dbReference>
<keyword evidence="10" id="KW-0812">Transmembrane</keyword>
<comment type="caution">
    <text evidence="14">The sequence shown here is derived from an EMBL/GenBank/DDBJ whole genome shotgun (WGS) entry which is preliminary data.</text>
</comment>
<proteinExistence type="inferred from homology"/>
<feature type="transmembrane region" description="Helical" evidence="10">
    <location>
        <begin position="477"/>
        <end position="500"/>
    </location>
</feature>
<evidence type="ECO:0000256" key="1">
    <source>
        <dbReference type="ARBA" id="ARBA00001947"/>
    </source>
</evidence>
<evidence type="ECO:0000256" key="8">
    <source>
        <dbReference type="ARBA" id="ARBA00022833"/>
    </source>
</evidence>
<dbReference type="Gene3D" id="3.60.21.10">
    <property type="match status" value="1"/>
</dbReference>
<gene>
    <name evidence="14" type="primary">SMPDL3B</name>
    <name evidence="14" type="ORF">FJT64_023003</name>
</gene>
<dbReference type="InterPro" id="IPR041805">
    <property type="entry name" value="ASMase/PPN1_MPP"/>
</dbReference>
<feature type="domain" description="Sphingomyelin phosphodiesterase C-terminal" evidence="13">
    <location>
        <begin position="317"/>
        <end position="445"/>
    </location>
</feature>
<keyword evidence="10" id="KW-1133">Transmembrane helix</keyword>
<protein>
    <submittedName>
        <fullName evidence="14">Acid sphingomyelinase-like phosphodiesterase 3b</fullName>
    </submittedName>
</protein>
<keyword evidence="9" id="KW-0325">Glycoprotein</keyword>
<evidence type="ECO:0000256" key="4">
    <source>
        <dbReference type="ARBA" id="ARBA00022525"/>
    </source>
</evidence>
<dbReference type="GO" id="GO:0005615">
    <property type="term" value="C:extracellular space"/>
    <property type="evidence" value="ECO:0007669"/>
    <property type="project" value="TreeGrafter"/>
</dbReference>
<evidence type="ECO:0000256" key="3">
    <source>
        <dbReference type="ARBA" id="ARBA00008234"/>
    </source>
</evidence>
<dbReference type="CDD" id="cd00842">
    <property type="entry name" value="MPP_ASMase"/>
    <property type="match status" value="1"/>
</dbReference>
<dbReference type="PANTHER" id="PTHR10340:SF57">
    <property type="entry name" value="METALLOPHOS DOMAIN-CONTAINING PROTEIN"/>
    <property type="match status" value="1"/>
</dbReference>
<evidence type="ECO:0000256" key="9">
    <source>
        <dbReference type="ARBA" id="ARBA00023180"/>
    </source>
</evidence>
<evidence type="ECO:0000259" key="12">
    <source>
        <dbReference type="Pfam" id="PF00149"/>
    </source>
</evidence>
<dbReference type="GO" id="GO:0008081">
    <property type="term" value="F:phosphoric diester hydrolase activity"/>
    <property type="evidence" value="ECO:0007669"/>
    <property type="project" value="TreeGrafter"/>
</dbReference>
<evidence type="ECO:0000256" key="5">
    <source>
        <dbReference type="ARBA" id="ARBA00022723"/>
    </source>
</evidence>
<keyword evidence="15" id="KW-1185">Reference proteome</keyword>
<comment type="cofactor">
    <cofactor evidence="1">
        <name>Zn(2+)</name>
        <dbReference type="ChEBI" id="CHEBI:29105"/>
    </cofactor>
</comment>
<feature type="chain" id="PRO_5025352921" evidence="11">
    <location>
        <begin position="29"/>
        <end position="531"/>
    </location>
</feature>
<evidence type="ECO:0000313" key="14">
    <source>
        <dbReference type="EMBL" id="KAF0305346.1"/>
    </source>
</evidence>
<keyword evidence="10" id="KW-0472">Membrane</keyword>
<dbReference type="InterPro" id="IPR029052">
    <property type="entry name" value="Metallo-depent_PP-like"/>
</dbReference>
<feature type="signal peptide" evidence="11">
    <location>
        <begin position="1"/>
        <end position="28"/>
    </location>
</feature>
<evidence type="ECO:0000256" key="6">
    <source>
        <dbReference type="ARBA" id="ARBA00022729"/>
    </source>
</evidence>
<evidence type="ECO:0000256" key="2">
    <source>
        <dbReference type="ARBA" id="ARBA00004613"/>
    </source>
</evidence>